<dbReference type="Pfam" id="PF00535">
    <property type="entry name" value="Glycos_transf_2"/>
    <property type="match status" value="1"/>
</dbReference>
<dbReference type="PANTHER" id="PTHR22916:SF3">
    <property type="entry name" value="UDP-GLCNAC:BETAGAL BETA-1,3-N-ACETYLGLUCOSAMINYLTRANSFERASE-LIKE PROTEIN 1"/>
    <property type="match status" value="1"/>
</dbReference>
<dbReference type="InterPro" id="IPR029044">
    <property type="entry name" value="Nucleotide-diphossugar_trans"/>
</dbReference>
<feature type="domain" description="Glycosyltransferase 2-like" evidence="1">
    <location>
        <begin position="11"/>
        <end position="172"/>
    </location>
</feature>
<evidence type="ECO:0000313" key="3">
    <source>
        <dbReference type="Proteomes" id="UP000192343"/>
    </source>
</evidence>
<sequence length="326" mass="37858">MASIAIKPKVSILIPVYNGSNFLKQAIDSAIGQNYTEKEIIVINDGSNDNGATRKDAESFVPNIMYYEKENGGVASALNLGIEKSTGEYISWLSHDDFYYPNKLEDQISYVTSLENNKVIVFSNEDMVDENNIVIRPAFQRKFDNSKFYRELLVKKFIGGCSLLIPRKAFDRCGEFDESLRTVQDYDMWFRMLNNGYTFSYYQITSGAKRRHGGQDSQQKKELRRKEKIVLLKRALTSMTDEVLQKNFPKGSGDFFTIARSFYKQGLSEVYLYCFERGLRIRTGFRQRLLTVPSCIYTKIYPFFYEKRKAMKEIIKIFLKSVSKKR</sequence>
<dbReference type="InterPro" id="IPR001173">
    <property type="entry name" value="Glyco_trans_2-like"/>
</dbReference>
<reference evidence="2 3" key="1">
    <citation type="submission" date="2017-03" db="EMBL/GenBank/DDBJ databases">
        <title>Draft Genome sequence of Marispirochaeta sp. strain JC444.</title>
        <authorList>
            <person name="Shivani Y."/>
            <person name="Subhash Y."/>
            <person name="Sasikala C."/>
            <person name="Ramana C."/>
        </authorList>
    </citation>
    <scope>NUCLEOTIDE SEQUENCE [LARGE SCALE GENOMIC DNA]</scope>
    <source>
        <strain evidence="2 3">JC444</strain>
    </source>
</reference>
<dbReference type="AlphaFoldDB" id="A0A1Y1RWS4"/>
<comment type="caution">
    <text evidence="2">The sequence shown here is derived from an EMBL/GenBank/DDBJ whole genome shotgun (WGS) entry which is preliminary data.</text>
</comment>
<dbReference type="STRING" id="1963862.B4O97_11890"/>
<dbReference type="SUPFAM" id="SSF53448">
    <property type="entry name" value="Nucleotide-diphospho-sugar transferases"/>
    <property type="match status" value="1"/>
</dbReference>
<dbReference type="GO" id="GO:0016758">
    <property type="term" value="F:hexosyltransferase activity"/>
    <property type="evidence" value="ECO:0007669"/>
    <property type="project" value="UniProtKB-ARBA"/>
</dbReference>
<dbReference type="EMBL" id="MWQY01000012">
    <property type="protein sequence ID" value="ORC34642.1"/>
    <property type="molecule type" value="Genomic_DNA"/>
</dbReference>
<dbReference type="Proteomes" id="UP000192343">
    <property type="component" value="Unassembled WGS sequence"/>
</dbReference>
<organism evidence="2 3">
    <name type="scientific">Marispirochaeta aestuarii</name>
    <dbReference type="NCBI Taxonomy" id="1963862"/>
    <lineage>
        <taxon>Bacteria</taxon>
        <taxon>Pseudomonadati</taxon>
        <taxon>Spirochaetota</taxon>
        <taxon>Spirochaetia</taxon>
        <taxon>Spirochaetales</taxon>
        <taxon>Spirochaetaceae</taxon>
        <taxon>Marispirochaeta</taxon>
    </lineage>
</organism>
<evidence type="ECO:0000313" key="2">
    <source>
        <dbReference type="EMBL" id="ORC34642.1"/>
    </source>
</evidence>
<dbReference type="Gene3D" id="3.90.550.10">
    <property type="entry name" value="Spore Coat Polysaccharide Biosynthesis Protein SpsA, Chain A"/>
    <property type="match status" value="1"/>
</dbReference>
<name>A0A1Y1RWS4_9SPIO</name>
<proteinExistence type="predicted"/>
<protein>
    <recommendedName>
        <fullName evidence="1">Glycosyltransferase 2-like domain-containing protein</fullName>
    </recommendedName>
</protein>
<keyword evidence="3" id="KW-1185">Reference proteome</keyword>
<dbReference type="RefSeq" id="WP_083051082.1">
    <property type="nucleotide sequence ID" value="NZ_MWQY01000012.1"/>
</dbReference>
<dbReference type="PANTHER" id="PTHR22916">
    <property type="entry name" value="GLYCOSYLTRANSFERASE"/>
    <property type="match status" value="1"/>
</dbReference>
<gene>
    <name evidence="2" type="ORF">B4O97_11890</name>
</gene>
<evidence type="ECO:0000259" key="1">
    <source>
        <dbReference type="Pfam" id="PF00535"/>
    </source>
</evidence>
<dbReference type="OrthoDB" id="356982at2"/>
<accession>A0A1Y1RWS4</accession>